<sequence>MLSPLISYHSLISQLANTLIIPFDHLQIPLNVKAFLSFLLETFLSLHEFHYVVATLLETSLSQINPIQEIYKIVQSLTKTILQGFYQPSSQGLQVLLFQIS</sequence>
<dbReference type="AlphaFoldDB" id="A0A835Q2H2"/>
<reference evidence="1 2" key="1">
    <citation type="journal article" date="2020" name="Nat. Food">
        <title>A phased Vanilla planifolia genome enables genetic improvement of flavour and production.</title>
        <authorList>
            <person name="Hasing T."/>
            <person name="Tang H."/>
            <person name="Brym M."/>
            <person name="Khazi F."/>
            <person name="Huang T."/>
            <person name="Chambers A.H."/>
        </authorList>
    </citation>
    <scope>NUCLEOTIDE SEQUENCE [LARGE SCALE GENOMIC DNA]</scope>
    <source>
        <tissue evidence="1">Leaf</tissue>
    </source>
</reference>
<protein>
    <submittedName>
        <fullName evidence="1">Uncharacterized protein</fullName>
    </submittedName>
</protein>
<organism evidence="1 2">
    <name type="scientific">Vanilla planifolia</name>
    <name type="common">Vanilla</name>
    <dbReference type="NCBI Taxonomy" id="51239"/>
    <lineage>
        <taxon>Eukaryota</taxon>
        <taxon>Viridiplantae</taxon>
        <taxon>Streptophyta</taxon>
        <taxon>Embryophyta</taxon>
        <taxon>Tracheophyta</taxon>
        <taxon>Spermatophyta</taxon>
        <taxon>Magnoliopsida</taxon>
        <taxon>Liliopsida</taxon>
        <taxon>Asparagales</taxon>
        <taxon>Orchidaceae</taxon>
        <taxon>Vanilloideae</taxon>
        <taxon>Vanilleae</taxon>
        <taxon>Vanilla</taxon>
    </lineage>
</organism>
<evidence type="ECO:0000313" key="1">
    <source>
        <dbReference type="EMBL" id="KAG0465051.1"/>
    </source>
</evidence>
<proteinExistence type="predicted"/>
<name>A0A835Q2H2_VANPL</name>
<dbReference type="EMBL" id="JADCNM010000010">
    <property type="protein sequence ID" value="KAG0465051.1"/>
    <property type="molecule type" value="Genomic_DNA"/>
</dbReference>
<comment type="caution">
    <text evidence="1">The sequence shown here is derived from an EMBL/GenBank/DDBJ whole genome shotgun (WGS) entry which is preliminary data.</text>
</comment>
<gene>
    <name evidence="1" type="ORF">HPP92_019215</name>
</gene>
<dbReference type="Proteomes" id="UP000639772">
    <property type="component" value="Chromosome 10"/>
</dbReference>
<accession>A0A835Q2H2</accession>
<evidence type="ECO:0000313" key="2">
    <source>
        <dbReference type="Proteomes" id="UP000639772"/>
    </source>
</evidence>